<dbReference type="EMBL" id="CAJVPU010022635">
    <property type="protein sequence ID" value="CAG8686348.1"/>
    <property type="molecule type" value="Genomic_DNA"/>
</dbReference>
<comment type="caution">
    <text evidence="1">The sequence shown here is derived from an EMBL/GenBank/DDBJ whole genome shotgun (WGS) entry which is preliminary data.</text>
</comment>
<evidence type="ECO:0000313" key="2">
    <source>
        <dbReference type="Proteomes" id="UP000789702"/>
    </source>
</evidence>
<keyword evidence="2" id="KW-1185">Reference proteome</keyword>
<reference evidence="1" key="1">
    <citation type="submission" date="2021-06" db="EMBL/GenBank/DDBJ databases">
        <authorList>
            <person name="Kallberg Y."/>
            <person name="Tangrot J."/>
            <person name="Rosling A."/>
        </authorList>
    </citation>
    <scope>NUCLEOTIDE SEQUENCE</scope>
    <source>
        <strain evidence="1">IL203A</strain>
    </source>
</reference>
<proteinExistence type="predicted"/>
<dbReference type="Proteomes" id="UP000789702">
    <property type="component" value="Unassembled WGS sequence"/>
</dbReference>
<organism evidence="1 2">
    <name type="scientific">Dentiscutata heterogama</name>
    <dbReference type="NCBI Taxonomy" id="1316150"/>
    <lineage>
        <taxon>Eukaryota</taxon>
        <taxon>Fungi</taxon>
        <taxon>Fungi incertae sedis</taxon>
        <taxon>Mucoromycota</taxon>
        <taxon>Glomeromycotina</taxon>
        <taxon>Glomeromycetes</taxon>
        <taxon>Diversisporales</taxon>
        <taxon>Gigasporaceae</taxon>
        <taxon>Dentiscutata</taxon>
    </lineage>
</organism>
<sequence>TAHPELFNYMKFLEDHMQKLEGCVRELEVYVQELDTMLKFQARANH</sequence>
<feature type="non-terminal residue" evidence="1">
    <location>
        <position position="1"/>
    </location>
</feature>
<accession>A0ACA9P4F9</accession>
<gene>
    <name evidence="1" type="ORF">DHETER_LOCUS10938</name>
</gene>
<protein>
    <submittedName>
        <fullName evidence="1">15439_t:CDS:1</fullName>
    </submittedName>
</protein>
<name>A0ACA9P4F9_9GLOM</name>
<evidence type="ECO:0000313" key="1">
    <source>
        <dbReference type="EMBL" id="CAG8686348.1"/>
    </source>
</evidence>
<feature type="non-terminal residue" evidence="1">
    <location>
        <position position="46"/>
    </location>
</feature>